<keyword evidence="4" id="KW-1185">Reference proteome</keyword>
<feature type="chain" id="PRO_5018090284" evidence="2">
    <location>
        <begin position="37"/>
        <end position="250"/>
    </location>
</feature>
<gene>
    <name evidence="3" type="ORF">EII11_02190</name>
</gene>
<proteinExistence type="predicted"/>
<dbReference type="AlphaFoldDB" id="A0A3P1SHN2"/>
<dbReference type="PROSITE" id="PS51257">
    <property type="entry name" value="PROKAR_LIPOPROTEIN"/>
    <property type="match status" value="1"/>
</dbReference>
<organism evidence="3 4">
    <name type="scientific">Schaalia canis</name>
    <dbReference type="NCBI Taxonomy" id="100469"/>
    <lineage>
        <taxon>Bacteria</taxon>
        <taxon>Bacillati</taxon>
        <taxon>Actinomycetota</taxon>
        <taxon>Actinomycetes</taxon>
        <taxon>Actinomycetales</taxon>
        <taxon>Actinomycetaceae</taxon>
        <taxon>Schaalia</taxon>
    </lineage>
</organism>
<evidence type="ECO:0000313" key="4">
    <source>
        <dbReference type="Proteomes" id="UP000280444"/>
    </source>
</evidence>
<comment type="caution">
    <text evidence="3">The sequence shown here is derived from an EMBL/GenBank/DDBJ whole genome shotgun (WGS) entry which is preliminary data.</text>
</comment>
<protein>
    <submittedName>
        <fullName evidence="3">Uncharacterized protein</fullName>
    </submittedName>
</protein>
<evidence type="ECO:0000313" key="3">
    <source>
        <dbReference type="EMBL" id="RRC96470.1"/>
    </source>
</evidence>
<evidence type="ECO:0000256" key="2">
    <source>
        <dbReference type="SAM" id="SignalP"/>
    </source>
</evidence>
<reference evidence="3 4" key="1">
    <citation type="submission" date="2018-11" db="EMBL/GenBank/DDBJ databases">
        <title>Genomes From Bacteria Associated with the Canine Oral Cavity: a Test Case for Automated Genome-Based Taxonomic Assignment.</title>
        <authorList>
            <person name="Coil D.A."/>
            <person name="Jospin G."/>
            <person name="Darling A.E."/>
            <person name="Wallis C."/>
            <person name="Davis I.J."/>
            <person name="Harris S."/>
            <person name="Eisen J.A."/>
            <person name="Holcombe L.J."/>
            <person name="O'Flynn C."/>
        </authorList>
    </citation>
    <scope>NUCLEOTIDE SEQUENCE [LARGE SCALE GENOMIC DNA]</scope>
    <source>
        <strain evidence="3 4">OH770</strain>
    </source>
</reference>
<feature type="region of interest" description="Disordered" evidence="1">
    <location>
        <begin position="53"/>
        <end position="74"/>
    </location>
</feature>
<accession>A0A3P1SHN2</accession>
<dbReference type="Proteomes" id="UP000280444">
    <property type="component" value="Unassembled WGS sequence"/>
</dbReference>
<keyword evidence="2" id="KW-0732">Signal</keyword>
<evidence type="ECO:0000256" key="1">
    <source>
        <dbReference type="SAM" id="MobiDB-lite"/>
    </source>
</evidence>
<sequence length="250" mass="27164">MAMARTHRTRAVSRGRWRPLVALCALAIGASGCASAGSGEGVADNAGADLAALNPSAHDHTGGSQSGSTHSDDGQAAFEEGQLIPPDILGTDNVGEAVDSFEAYYRAQSDYYFQLATCMEDKGWPRFHVEDSNTPNVGVVFVGHDADPKRYTEDFEHCQAHGPGMPMPPEVSVEVAEKEYEKAKSAHACLVAHGANLPEFPSKQTFFDYFIGKQYMWDPAHNFGLGEFDHSNDPVFGTKPFKAIYEMCPW</sequence>
<dbReference type="EMBL" id="RQZF01000001">
    <property type="protein sequence ID" value="RRC96470.1"/>
    <property type="molecule type" value="Genomic_DNA"/>
</dbReference>
<feature type="signal peptide" evidence="2">
    <location>
        <begin position="1"/>
        <end position="36"/>
    </location>
</feature>
<name>A0A3P1SHN2_9ACTO</name>